<protein>
    <submittedName>
        <fullName evidence="2">Uncharacterized protein</fullName>
    </submittedName>
</protein>
<evidence type="ECO:0000313" key="3">
    <source>
        <dbReference type="Proteomes" id="UP000616769"/>
    </source>
</evidence>
<name>A0A131ZY90_SARSC</name>
<dbReference type="Proteomes" id="UP000616769">
    <property type="component" value="Unassembled WGS sequence"/>
</dbReference>
<feature type="region of interest" description="Disordered" evidence="1">
    <location>
        <begin position="96"/>
        <end position="115"/>
    </location>
</feature>
<organism evidence="2 3">
    <name type="scientific">Sarcoptes scabiei</name>
    <name type="common">Itch mite</name>
    <name type="synonym">Acarus scabiei</name>
    <dbReference type="NCBI Taxonomy" id="52283"/>
    <lineage>
        <taxon>Eukaryota</taxon>
        <taxon>Metazoa</taxon>
        <taxon>Ecdysozoa</taxon>
        <taxon>Arthropoda</taxon>
        <taxon>Chelicerata</taxon>
        <taxon>Arachnida</taxon>
        <taxon>Acari</taxon>
        <taxon>Acariformes</taxon>
        <taxon>Sarcoptiformes</taxon>
        <taxon>Astigmata</taxon>
        <taxon>Psoroptidia</taxon>
        <taxon>Sarcoptoidea</taxon>
        <taxon>Sarcoptidae</taxon>
        <taxon>Sarcoptinae</taxon>
        <taxon>Sarcoptes</taxon>
    </lineage>
</organism>
<feature type="region of interest" description="Disordered" evidence="1">
    <location>
        <begin position="1"/>
        <end position="26"/>
    </location>
</feature>
<dbReference type="EMBL" id="JXLN01006105">
    <property type="protein sequence ID" value="KPM03776.1"/>
    <property type="molecule type" value="Genomic_DNA"/>
</dbReference>
<feature type="compositionally biased region" description="Low complexity" evidence="1">
    <location>
        <begin position="11"/>
        <end position="25"/>
    </location>
</feature>
<feature type="compositionally biased region" description="Polar residues" evidence="1">
    <location>
        <begin position="1"/>
        <end position="10"/>
    </location>
</feature>
<dbReference type="AlphaFoldDB" id="A0A131ZY90"/>
<sequence>MAHSPLQTLMNHNNSSPNSTSSVHTPLPPVSTFMFPSYNSNDNNLRPIDPMIDWWNRNGSSSSFTGTSPLMTAKLVTSTTALCDSDMDFYGYIGDPTSTSNNTEFQPQQSSAALL</sequence>
<accession>A0A131ZY90</accession>
<gene>
    <name evidence="2" type="ORF">QR98_0022100</name>
</gene>
<dbReference type="VEuPathDB" id="VectorBase:SSCA006302"/>
<comment type="caution">
    <text evidence="2">The sequence shown here is derived from an EMBL/GenBank/DDBJ whole genome shotgun (WGS) entry which is preliminary data.</text>
</comment>
<evidence type="ECO:0000313" key="2">
    <source>
        <dbReference type="EMBL" id="KPM03776.1"/>
    </source>
</evidence>
<proteinExistence type="predicted"/>
<reference evidence="2 3" key="1">
    <citation type="journal article" date="2015" name="Parasit. Vectors">
        <title>Draft genome of the scabies mite.</title>
        <authorList>
            <person name="Rider S.D.Jr."/>
            <person name="Morgan M.S."/>
            <person name="Arlian L.G."/>
        </authorList>
    </citation>
    <scope>NUCLEOTIDE SEQUENCE [LARGE SCALE GENOMIC DNA]</scope>
    <source>
        <strain evidence="2">Arlian Lab</strain>
    </source>
</reference>
<evidence type="ECO:0000256" key="1">
    <source>
        <dbReference type="SAM" id="MobiDB-lite"/>
    </source>
</evidence>
<dbReference type="OrthoDB" id="8854879at2759"/>